<dbReference type="Proteomes" id="UP000250140">
    <property type="component" value="Unassembled WGS sequence"/>
</dbReference>
<reference evidence="2 3" key="1">
    <citation type="journal article" date="2016" name="Nat. Commun.">
        <title>Ectomycorrhizal ecology is imprinted in the genome of the dominant symbiotic fungus Cenococcum geophilum.</title>
        <authorList>
            <consortium name="DOE Joint Genome Institute"/>
            <person name="Peter M."/>
            <person name="Kohler A."/>
            <person name="Ohm R.A."/>
            <person name="Kuo A."/>
            <person name="Krutzmann J."/>
            <person name="Morin E."/>
            <person name="Arend M."/>
            <person name="Barry K.W."/>
            <person name="Binder M."/>
            <person name="Choi C."/>
            <person name="Clum A."/>
            <person name="Copeland A."/>
            <person name="Grisel N."/>
            <person name="Haridas S."/>
            <person name="Kipfer T."/>
            <person name="LaButti K."/>
            <person name="Lindquist E."/>
            <person name="Lipzen A."/>
            <person name="Maire R."/>
            <person name="Meier B."/>
            <person name="Mihaltcheva S."/>
            <person name="Molinier V."/>
            <person name="Murat C."/>
            <person name="Poggeler S."/>
            <person name="Quandt C.A."/>
            <person name="Sperisen C."/>
            <person name="Tritt A."/>
            <person name="Tisserant E."/>
            <person name="Crous P.W."/>
            <person name="Henrissat B."/>
            <person name="Nehls U."/>
            <person name="Egli S."/>
            <person name="Spatafora J.W."/>
            <person name="Grigoriev I.V."/>
            <person name="Martin F.M."/>
        </authorList>
    </citation>
    <scope>NUCLEOTIDE SEQUENCE [LARGE SCALE GENOMIC DNA]</scope>
    <source>
        <strain evidence="2 3">CBS 207.34</strain>
    </source>
</reference>
<feature type="compositionally biased region" description="Polar residues" evidence="1">
    <location>
        <begin position="167"/>
        <end position="191"/>
    </location>
</feature>
<feature type="compositionally biased region" description="Acidic residues" evidence="1">
    <location>
        <begin position="46"/>
        <end position="55"/>
    </location>
</feature>
<feature type="compositionally biased region" description="Basic and acidic residues" evidence="1">
    <location>
        <begin position="127"/>
        <end position="137"/>
    </location>
</feature>
<dbReference type="EMBL" id="KV750975">
    <property type="protein sequence ID" value="OCL02300.1"/>
    <property type="molecule type" value="Genomic_DNA"/>
</dbReference>
<sequence length="209" mass="22590">MNFDLDVELRDRGLEISKQTRSDRWLLGSSRPLSKQSKEVIIIIGDDEEDPEEGTPETQPRIPATQFGALATRPRESQGYFMKKAPAKPPLPPKGRPSCPSSQTLGLTPGTSFTAFGTSQESQELDEGARGIQKDDGVPEYASDTNTEDTHQGSRALEGASDKRTTGDSLGDSTLEASSVDVSTNTASQAKSWKRGHGLAKARTRKLTV</sequence>
<gene>
    <name evidence="2" type="ORF">AOQ84DRAFT_423750</name>
</gene>
<name>A0A8E2JLZ3_9PEZI</name>
<evidence type="ECO:0000313" key="2">
    <source>
        <dbReference type="EMBL" id="OCL02300.1"/>
    </source>
</evidence>
<proteinExistence type="predicted"/>
<evidence type="ECO:0000256" key="1">
    <source>
        <dbReference type="SAM" id="MobiDB-lite"/>
    </source>
</evidence>
<evidence type="ECO:0000313" key="3">
    <source>
        <dbReference type="Proteomes" id="UP000250140"/>
    </source>
</evidence>
<dbReference type="AlphaFoldDB" id="A0A8E2JLZ3"/>
<accession>A0A8E2JLZ3</accession>
<protein>
    <submittedName>
        <fullName evidence="2">Uncharacterized protein</fullName>
    </submittedName>
</protein>
<feature type="region of interest" description="Disordered" evidence="1">
    <location>
        <begin position="46"/>
        <end position="209"/>
    </location>
</feature>
<keyword evidence="3" id="KW-1185">Reference proteome</keyword>
<organism evidence="2 3">
    <name type="scientific">Glonium stellatum</name>
    <dbReference type="NCBI Taxonomy" id="574774"/>
    <lineage>
        <taxon>Eukaryota</taxon>
        <taxon>Fungi</taxon>
        <taxon>Dikarya</taxon>
        <taxon>Ascomycota</taxon>
        <taxon>Pezizomycotina</taxon>
        <taxon>Dothideomycetes</taxon>
        <taxon>Pleosporomycetidae</taxon>
        <taxon>Gloniales</taxon>
        <taxon>Gloniaceae</taxon>
        <taxon>Glonium</taxon>
    </lineage>
</organism>
<feature type="compositionally biased region" description="Polar residues" evidence="1">
    <location>
        <begin position="99"/>
        <end position="122"/>
    </location>
</feature>
<feature type="compositionally biased region" description="Basic residues" evidence="1">
    <location>
        <begin position="192"/>
        <end position="209"/>
    </location>
</feature>